<evidence type="ECO:0000313" key="2">
    <source>
        <dbReference type="Proteomes" id="UP000745663"/>
    </source>
</evidence>
<dbReference type="Proteomes" id="UP000745663">
    <property type="component" value="Unassembled WGS sequence"/>
</dbReference>
<sequence>MNLCNPDGFEGLRARRSAELERLPYHLRPLLDVMHSGARWKLVSALSDLVLPATVPVERLRGMALGMINAAKIRDELSESAADALSAYVLALPIAPQ</sequence>
<dbReference type="EMBL" id="JACOPV010000008">
    <property type="protein sequence ID" value="MBM5458739.1"/>
    <property type="molecule type" value="Genomic_DNA"/>
</dbReference>
<comment type="caution">
    <text evidence="1">The sequence shown here is derived from an EMBL/GenBank/DDBJ whole genome shotgun (WGS) entry which is preliminary data.</text>
</comment>
<gene>
    <name evidence="1" type="ORF">H8F21_14320</name>
</gene>
<accession>A0ABS2BYR7</accession>
<evidence type="ECO:0000313" key="1">
    <source>
        <dbReference type="EMBL" id="MBM5458739.1"/>
    </source>
</evidence>
<name>A0ABS2BYR7_9PSED</name>
<protein>
    <submittedName>
        <fullName evidence="1">Uncharacterized protein</fullName>
    </submittedName>
</protein>
<organism evidence="1 2">
    <name type="scientific">Pseudomonas arcuscaelestis</name>
    <dbReference type="NCBI Taxonomy" id="2710591"/>
    <lineage>
        <taxon>Bacteria</taxon>
        <taxon>Pseudomonadati</taxon>
        <taxon>Pseudomonadota</taxon>
        <taxon>Gammaproteobacteria</taxon>
        <taxon>Pseudomonadales</taxon>
        <taxon>Pseudomonadaceae</taxon>
        <taxon>Pseudomonas</taxon>
    </lineage>
</organism>
<dbReference type="RefSeq" id="WP_203584676.1">
    <property type="nucleotide sequence ID" value="NZ_JACOPV010000008.1"/>
</dbReference>
<keyword evidence="2" id="KW-1185">Reference proteome</keyword>
<proteinExistence type="predicted"/>
<reference evidence="1 2" key="1">
    <citation type="submission" date="2020-08" db="EMBL/GenBank/DDBJ databases">
        <title>Description of novel Pseudomonas species.</title>
        <authorList>
            <person name="Duman M."/>
            <person name="Mulet M."/>
            <person name="Altun S."/>
            <person name="Saticioglu I.B."/>
            <person name="Lalucat J."/>
            <person name="Garcia-Valdes E."/>
        </authorList>
    </citation>
    <scope>NUCLEOTIDE SEQUENCE [LARGE SCALE GENOMIC DNA]</scope>
    <source>
        <strain evidence="1 2">P66</strain>
    </source>
</reference>